<reference evidence="1" key="2">
    <citation type="submission" date="2023-01" db="EMBL/GenBank/DDBJ databases">
        <authorList>
            <person name="Sun Q."/>
            <person name="Evtushenko L."/>
        </authorList>
    </citation>
    <scope>NUCLEOTIDE SEQUENCE</scope>
    <source>
        <strain evidence="1">VKM Ac-1321</strain>
    </source>
</reference>
<comment type="caution">
    <text evidence="1">The sequence shown here is derived from an EMBL/GenBank/DDBJ whole genome shotgun (WGS) entry which is preliminary data.</text>
</comment>
<proteinExistence type="predicted"/>
<gene>
    <name evidence="1" type="ORF">GCM10017581_054690</name>
</gene>
<organism evidence="1 2">
    <name type="scientific">Dactylosporangium matsuzakiense</name>
    <dbReference type="NCBI Taxonomy" id="53360"/>
    <lineage>
        <taxon>Bacteria</taxon>
        <taxon>Bacillati</taxon>
        <taxon>Actinomycetota</taxon>
        <taxon>Actinomycetes</taxon>
        <taxon>Micromonosporales</taxon>
        <taxon>Micromonosporaceae</taxon>
        <taxon>Dactylosporangium</taxon>
    </lineage>
</organism>
<name>A0A9W6KM47_9ACTN</name>
<reference evidence="1" key="1">
    <citation type="journal article" date="2014" name="Int. J. Syst. Evol. Microbiol.">
        <title>Complete genome sequence of Corynebacterium casei LMG S-19264T (=DSM 44701T), isolated from a smear-ripened cheese.</title>
        <authorList>
            <consortium name="US DOE Joint Genome Institute (JGI-PGF)"/>
            <person name="Walter F."/>
            <person name="Albersmeier A."/>
            <person name="Kalinowski J."/>
            <person name="Ruckert C."/>
        </authorList>
    </citation>
    <scope>NUCLEOTIDE SEQUENCE</scope>
    <source>
        <strain evidence="1">VKM Ac-1321</strain>
    </source>
</reference>
<protein>
    <submittedName>
        <fullName evidence="1">Uncharacterized protein</fullName>
    </submittedName>
</protein>
<accession>A0A9W6KM47</accession>
<dbReference type="AlphaFoldDB" id="A0A9W6KM47"/>
<evidence type="ECO:0000313" key="1">
    <source>
        <dbReference type="EMBL" id="GLL03723.1"/>
    </source>
</evidence>
<sequence>MRPGAAVDGAGVPAITSIARTFMSHHHDRPAFGQQITTRWGVTFTPFHDPAGRVGFRAARDGVTDLVYLDAPVDRGAGRPLTVTAVTRPDTATGGDADVHTVTATASLTLTGLVGADPWTDGYSVGWHIRGRRGSRYAYLLPSRSGADEDLTDVYVYVTGSGTLDDADVVARLLVQERTTERATTPVTGPAVTFDPAAFTVWFTAPWTRLALPEFVTARYDSGDPLDSAASRVLALLDAPLPPHVWRVDPAVSAIRWWPTADPAGAAAGDGGGVLTFGYRGLELSAGQLPAAALIRELRQPATHTVRATAHDAAVQALTAAAARINAAVAACTAILGVGTTPAPGRWRA</sequence>
<dbReference type="Proteomes" id="UP001143480">
    <property type="component" value="Unassembled WGS sequence"/>
</dbReference>
<keyword evidence="2" id="KW-1185">Reference proteome</keyword>
<dbReference type="EMBL" id="BSFP01000037">
    <property type="protein sequence ID" value="GLL03723.1"/>
    <property type="molecule type" value="Genomic_DNA"/>
</dbReference>
<evidence type="ECO:0000313" key="2">
    <source>
        <dbReference type="Proteomes" id="UP001143480"/>
    </source>
</evidence>